<evidence type="ECO:0000256" key="1">
    <source>
        <dbReference type="ARBA" id="ARBA00001974"/>
    </source>
</evidence>
<keyword evidence="4 6" id="KW-0274">FAD</keyword>
<evidence type="ECO:0000256" key="5">
    <source>
        <dbReference type="ARBA" id="ARBA00023002"/>
    </source>
</evidence>
<dbReference type="SUPFAM" id="SSF56645">
    <property type="entry name" value="Acyl-CoA dehydrogenase NM domain-like"/>
    <property type="match status" value="1"/>
</dbReference>
<dbReference type="InterPro" id="IPR036250">
    <property type="entry name" value="AcylCo_DH-like_C"/>
</dbReference>
<gene>
    <name evidence="10" type="ordered locus">AMED_4063</name>
</gene>
<dbReference type="InterPro" id="IPR037069">
    <property type="entry name" value="AcylCoA_DH/ox_N_sf"/>
</dbReference>
<evidence type="ECO:0000313" key="10">
    <source>
        <dbReference type="EMBL" id="ADJ45840.1"/>
    </source>
</evidence>
<name>A0A0H3D4E4_AMYMU</name>
<dbReference type="EMBL" id="CP002000">
    <property type="protein sequence ID" value="ADJ45840.1"/>
    <property type="molecule type" value="Genomic_DNA"/>
</dbReference>
<evidence type="ECO:0000259" key="8">
    <source>
        <dbReference type="Pfam" id="PF02770"/>
    </source>
</evidence>
<organism evidence="10 11">
    <name type="scientific">Amycolatopsis mediterranei (strain U-32)</name>
    <dbReference type="NCBI Taxonomy" id="749927"/>
    <lineage>
        <taxon>Bacteria</taxon>
        <taxon>Bacillati</taxon>
        <taxon>Actinomycetota</taxon>
        <taxon>Actinomycetes</taxon>
        <taxon>Pseudonocardiales</taxon>
        <taxon>Pseudonocardiaceae</taxon>
        <taxon>Amycolatopsis</taxon>
    </lineage>
</organism>
<dbReference type="PANTHER" id="PTHR48083">
    <property type="entry name" value="MEDIUM-CHAIN SPECIFIC ACYL-COA DEHYDROGENASE, MITOCHONDRIAL-RELATED"/>
    <property type="match status" value="1"/>
</dbReference>
<dbReference type="Gene3D" id="1.20.140.10">
    <property type="entry name" value="Butyryl-CoA Dehydrogenase, subunit A, domain 3"/>
    <property type="match status" value="1"/>
</dbReference>
<dbReference type="GO" id="GO:0033539">
    <property type="term" value="P:fatty acid beta-oxidation using acyl-CoA dehydrogenase"/>
    <property type="evidence" value="ECO:0007669"/>
    <property type="project" value="TreeGrafter"/>
</dbReference>
<dbReference type="KEGG" id="amd:AMED_4063"/>
<dbReference type="PANTHER" id="PTHR48083:SF2">
    <property type="entry name" value="MEDIUM-CHAIN SPECIFIC ACYL-COA DEHYDROGENASE, MITOCHONDRIAL"/>
    <property type="match status" value="1"/>
</dbReference>
<dbReference type="InterPro" id="IPR009100">
    <property type="entry name" value="AcylCoA_DH/oxidase_NM_dom_sf"/>
</dbReference>
<accession>A0A0H3D4E4</accession>
<dbReference type="InterPro" id="IPR006091">
    <property type="entry name" value="Acyl-CoA_Oxase/DH_mid-dom"/>
</dbReference>
<evidence type="ECO:0000256" key="2">
    <source>
        <dbReference type="ARBA" id="ARBA00009347"/>
    </source>
</evidence>
<comment type="similarity">
    <text evidence="2 6">Belongs to the acyl-CoA dehydrogenase family.</text>
</comment>
<dbReference type="Pfam" id="PF00441">
    <property type="entry name" value="Acyl-CoA_dh_1"/>
    <property type="match status" value="1"/>
</dbReference>
<dbReference type="Pfam" id="PF02771">
    <property type="entry name" value="Acyl-CoA_dh_N"/>
    <property type="match status" value="1"/>
</dbReference>
<keyword evidence="5 6" id="KW-0560">Oxidoreductase</keyword>
<feature type="domain" description="Acyl-CoA dehydrogenase/oxidase C-terminal" evidence="7">
    <location>
        <begin position="215"/>
        <end position="357"/>
    </location>
</feature>
<dbReference type="GeneID" id="92871796"/>
<protein>
    <submittedName>
        <fullName evidence="10">Acyl-CoA dehydrogenase</fullName>
    </submittedName>
</protein>
<reference evidence="10 11" key="1">
    <citation type="journal article" date="2010" name="Cell Res.">
        <title>Complete genome sequence of the rifamycin SV-producing Amycolatopsis mediterranei U32 revealed its genetic characteristics in phylogeny and metabolism.</title>
        <authorList>
            <person name="Zhao W."/>
            <person name="Zhong Y."/>
            <person name="Yuan H."/>
            <person name="Wang J."/>
            <person name="Zheng H."/>
            <person name="Wang Y."/>
            <person name="Cen X."/>
            <person name="Xu F."/>
            <person name="Bai J."/>
            <person name="Han X."/>
            <person name="Lu G."/>
            <person name="Zhu Y."/>
            <person name="Shao Z."/>
            <person name="Yan H."/>
            <person name="Li C."/>
            <person name="Peng N."/>
            <person name="Zhang Z."/>
            <person name="Zhang Y."/>
            <person name="Lin W."/>
            <person name="Fan Y."/>
            <person name="Qin Z."/>
            <person name="Hu Y."/>
            <person name="Zhu B."/>
            <person name="Wang S."/>
            <person name="Ding X."/>
            <person name="Zhao G.P."/>
        </authorList>
    </citation>
    <scope>NUCLEOTIDE SEQUENCE [LARGE SCALE GENOMIC DNA]</scope>
    <source>
        <strain evidence="11">U-32</strain>
    </source>
</reference>
<evidence type="ECO:0000259" key="9">
    <source>
        <dbReference type="Pfam" id="PF02771"/>
    </source>
</evidence>
<dbReference type="InterPro" id="IPR013786">
    <property type="entry name" value="AcylCoA_DH/ox_N"/>
</dbReference>
<dbReference type="InterPro" id="IPR050741">
    <property type="entry name" value="Acyl-CoA_dehydrogenase"/>
</dbReference>
<evidence type="ECO:0000256" key="4">
    <source>
        <dbReference type="ARBA" id="ARBA00022827"/>
    </source>
</evidence>
<evidence type="ECO:0000256" key="6">
    <source>
        <dbReference type="RuleBase" id="RU362125"/>
    </source>
</evidence>
<dbReference type="GO" id="GO:0005737">
    <property type="term" value="C:cytoplasm"/>
    <property type="evidence" value="ECO:0007669"/>
    <property type="project" value="TreeGrafter"/>
</dbReference>
<dbReference type="eggNOG" id="COG1960">
    <property type="taxonomic scope" value="Bacteria"/>
</dbReference>
<evidence type="ECO:0000313" key="11">
    <source>
        <dbReference type="Proteomes" id="UP000000328"/>
    </source>
</evidence>
<evidence type="ECO:0000259" key="7">
    <source>
        <dbReference type="Pfam" id="PF00441"/>
    </source>
</evidence>
<dbReference type="SUPFAM" id="SSF47203">
    <property type="entry name" value="Acyl-CoA dehydrogenase C-terminal domain-like"/>
    <property type="match status" value="1"/>
</dbReference>
<comment type="cofactor">
    <cofactor evidence="1 6">
        <name>FAD</name>
        <dbReference type="ChEBI" id="CHEBI:57692"/>
    </cofactor>
</comment>
<dbReference type="AlphaFoldDB" id="A0A0H3D4E4"/>
<dbReference type="PATRIC" id="fig|749927.5.peg.4202"/>
<keyword evidence="3 6" id="KW-0285">Flavoprotein</keyword>
<dbReference type="CDD" id="cd00567">
    <property type="entry name" value="ACAD"/>
    <property type="match status" value="1"/>
</dbReference>
<dbReference type="Pfam" id="PF02770">
    <property type="entry name" value="Acyl-CoA_dh_M"/>
    <property type="match status" value="1"/>
</dbReference>
<dbReference type="GO" id="GO:0050660">
    <property type="term" value="F:flavin adenine dinucleotide binding"/>
    <property type="evidence" value="ECO:0007669"/>
    <property type="project" value="InterPro"/>
</dbReference>
<dbReference type="HOGENOM" id="CLU_018204_0_2_11"/>
<feature type="domain" description="Acyl-CoA dehydrogenase/oxidase N-terminal" evidence="9">
    <location>
        <begin position="8"/>
        <end position="103"/>
    </location>
</feature>
<dbReference type="OrthoDB" id="9802447at2"/>
<proteinExistence type="inferred from homology"/>
<dbReference type="InterPro" id="IPR046373">
    <property type="entry name" value="Acyl-CoA_Oxase/DH_mid-dom_sf"/>
</dbReference>
<dbReference type="Proteomes" id="UP000000328">
    <property type="component" value="Chromosome"/>
</dbReference>
<evidence type="ECO:0000256" key="3">
    <source>
        <dbReference type="ARBA" id="ARBA00022630"/>
    </source>
</evidence>
<dbReference type="Gene3D" id="2.40.110.10">
    <property type="entry name" value="Butyryl-CoA Dehydrogenase, subunit A, domain 2"/>
    <property type="match status" value="1"/>
</dbReference>
<dbReference type="InterPro" id="IPR009075">
    <property type="entry name" value="AcylCo_DH/oxidase_C"/>
</dbReference>
<feature type="domain" description="Acyl-CoA oxidase/dehydrogenase middle" evidence="8">
    <location>
        <begin position="107"/>
        <end position="197"/>
    </location>
</feature>
<dbReference type="Gene3D" id="1.10.540.10">
    <property type="entry name" value="Acyl-CoA dehydrogenase/oxidase, N-terminal domain"/>
    <property type="match status" value="1"/>
</dbReference>
<dbReference type="GO" id="GO:0003995">
    <property type="term" value="F:acyl-CoA dehydrogenase activity"/>
    <property type="evidence" value="ECO:0007669"/>
    <property type="project" value="TreeGrafter"/>
</dbReference>
<sequence length="364" mass="37393">MDSAAFAAGLRPEAAGWDVRGALPAEVLNAVAHAGFLAADLPASAGGAGRTQPELGALCADFGGVCSALRALITVQGMVAAAVLRWGTAEQRARWLPTLARGDVLAGFAATEAGAGSELSAVTTSAERTGRQIRLRGRKRWVTFGQLADVFLVLATCAGRLVTVLVEADRPGITAEPVRGQLGMRAAQLAHVGFDDVLVPAGNLLAPPGFGLSHVTATALDHGRFTVAWGCVGLADACLRAAAEHAAGRVQGGVRLAGHQTVRALLGRSLADTSAARELCARAAVLRENGDPDAVAGTVLAKYAAARSAAAVADRAGQVLGAAGCAEDSLVGRFFRDAKVMRIIEGPDEVAEQQLGEYALRWRP</sequence>
<dbReference type="RefSeq" id="WP_013225912.1">
    <property type="nucleotide sequence ID" value="NC_014318.1"/>
</dbReference>